<dbReference type="InterPro" id="IPR038591">
    <property type="entry name" value="NolW-like_sf"/>
</dbReference>
<keyword evidence="3" id="KW-0472">Membrane</keyword>
<evidence type="ECO:0000313" key="6">
    <source>
        <dbReference type="EMBL" id="GAG02988.1"/>
    </source>
</evidence>
<dbReference type="Gene3D" id="3.30.1370.120">
    <property type="match status" value="2"/>
</dbReference>
<dbReference type="GO" id="GO:0015627">
    <property type="term" value="C:type II protein secretion system complex"/>
    <property type="evidence" value="ECO:0007669"/>
    <property type="project" value="TreeGrafter"/>
</dbReference>
<evidence type="ECO:0000259" key="5">
    <source>
        <dbReference type="Pfam" id="PF21305"/>
    </source>
</evidence>
<dbReference type="Pfam" id="PF03958">
    <property type="entry name" value="Secretin_N"/>
    <property type="match status" value="2"/>
</dbReference>
<comment type="caution">
    <text evidence="6">The sequence shown here is derived from an EMBL/GenBank/DDBJ whole genome shotgun (WGS) entry which is preliminary data.</text>
</comment>
<feature type="domain" description="GspD-like N0" evidence="5">
    <location>
        <begin position="2"/>
        <end position="61"/>
    </location>
</feature>
<dbReference type="AlphaFoldDB" id="X0URU4"/>
<evidence type="ECO:0000259" key="4">
    <source>
        <dbReference type="Pfam" id="PF03958"/>
    </source>
</evidence>
<evidence type="ECO:0000256" key="2">
    <source>
        <dbReference type="ARBA" id="ARBA00022729"/>
    </source>
</evidence>
<dbReference type="InterPro" id="IPR049371">
    <property type="entry name" value="GspD-like_N0"/>
</dbReference>
<proteinExistence type="predicted"/>
<evidence type="ECO:0000256" key="1">
    <source>
        <dbReference type="ARBA" id="ARBA00004370"/>
    </source>
</evidence>
<comment type="subcellular location">
    <subcellularLocation>
        <location evidence="1">Membrane</location>
    </subcellularLocation>
</comment>
<dbReference type="EMBL" id="BARS01025337">
    <property type="protein sequence ID" value="GAG02988.1"/>
    <property type="molecule type" value="Genomic_DNA"/>
</dbReference>
<feature type="non-terminal residue" evidence="6">
    <location>
        <position position="267"/>
    </location>
</feature>
<accession>X0URU4</accession>
<gene>
    <name evidence="6" type="ORF">S01H1_40056</name>
</gene>
<feature type="domain" description="NolW-like" evidence="4">
    <location>
        <begin position="155"/>
        <end position="221"/>
    </location>
</feature>
<dbReference type="InterPro" id="IPR050810">
    <property type="entry name" value="Bact_Secretion_Sys_Channel"/>
</dbReference>
<dbReference type="PANTHER" id="PTHR30332">
    <property type="entry name" value="PROBABLE GENERAL SECRETION PATHWAY PROTEIN D"/>
    <property type="match status" value="1"/>
</dbReference>
<reference evidence="6" key="1">
    <citation type="journal article" date="2014" name="Front. Microbiol.">
        <title>High frequency of phylogenetically diverse reductive dehalogenase-homologous genes in deep subseafloor sedimentary metagenomes.</title>
        <authorList>
            <person name="Kawai M."/>
            <person name="Futagami T."/>
            <person name="Toyoda A."/>
            <person name="Takaki Y."/>
            <person name="Nishi S."/>
            <person name="Hori S."/>
            <person name="Arai W."/>
            <person name="Tsubouchi T."/>
            <person name="Morono Y."/>
            <person name="Uchiyama I."/>
            <person name="Ito T."/>
            <person name="Fujiyama A."/>
            <person name="Inagaki F."/>
            <person name="Takami H."/>
        </authorList>
    </citation>
    <scope>NUCLEOTIDE SEQUENCE</scope>
    <source>
        <strain evidence="6">Expedition CK06-06</strain>
    </source>
</reference>
<dbReference type="InterPro" id="IPR005644">
    <property type="entry name" value="NolW-like"/>
</dbReference>
<keyword evidence="2" id="KW-0732">Signal</keyword>
<dbReference type="Pfam" id="PF21305">
    <property type="entry name" value="type_II_gspD_N0"/>
    <property type="match status" value="1"/>
</dbReference>
<sequence>VLIKFISELTGKNFLIDPGVKGTVTIISPEKVTIDEAYKVFLSVLEVNGYTAVPAGKIIKIIRSRDAKGKGLETVLEKRFKMPDDKIITQLLPLKYSDADVIAKLLRPLIPKTGLVIPYQDTNTLIIIDAQSNINRLIDITNELDVPGYKEEINVIPLEYARAEELAPKLLNFIVRKGRKGKSSGKDAVKILTDDRTNTLIVRATPPMFAELMILIDQLDIKIVRPKTNIHIYHLENSVAEDMAKVLSQMPGKGSSGKKGKKPPISR</sequence>
<protein>
    <recommendedName>
        <fullName evidence="7">NolW-like domain-containing protein</fullName>
    </recommendedName>
</protein>
<evidence type="ECO:0008006" key="7">
    <source>
        <dbReference type="Google" id="ProtNLM"/>
    </source>
</evidence>
<dbReference type="GO" id="GO:0016020">
    <property type="term" value="C:membrane"/>
    <property type="evidence" value="ECO:0007669"/>
    <property type="project" value="UniProtKB-SubCell"/>
</dbReference>
<name>X0URU4_9ZZZZ</name>
<feature type="domain" description="NolW-like" evidence="4">
    <location>
        <begin position="89"/>
        <end position="148"/>
    </location>
</feature>
<evidence type="ECO:0000256" key="3">
    <source>
        <dbReference type="ARBA" id="ARBA00023136"/>
    </source>
</evidence>
<organism evidence="6">
    <name type="scientific">marine sediment metagenome</name>
    <dbReference type="NCBI Taxonomy" id="412755"/>
    <lineage>
        <taxon>unclassified sequences</taxon>
        <taxon>metagenomes</taxon>
        <taxon>ecological metagenomes</taxon>
    </lineage>
</organism>
<feature type="non-terminal residue" evidence="6">
    <location>
        <position position="1"/>
    </location>
</feature>
<dbReference type="GO" id="GO:0009306">
    <property type="term" value="P:protein secretion"/>
    <property type="evidence" value="ECO:0007669"/>
    <property type="project" value="TreeGrafter"/>
</dbReference>
<dbReference type="PANTHER" id="PTHR30332:SF24">
    <property type="entry name" value="SECRETIN GSPD-RELATED"/>
    <property type="match status" value="1"/>
</dbReference>